<dbReference type="PATRIC" id="fig|1230456.3.peg.2856"/>
<accession>M0NRE5</accession>
<evidence type="ECO:0000256" key="4">
    <source>
        <dbReference type="ARBA" id="ARBA00022679"/>
    </source>
</evidence>
<dbReference type="InterPro" id="IPR000700">
    <property type="entry name" value="PAS-assoc_C"/>
</dbReference>
<feature type="domain" description="PAS" evidence="7">
    <location>
        <begin position="493"/>
        <end position="566"/>
    </location>
</feature>
<keyword evidence="10" id="KW-1185">Reference proteome</keyword>
<dbReference type="InterPro" id="IPR052162">
    <property type="entry name" value="Sensor_kinase/Photoreceptor"/>
</dbReference>
<evidence type="ECO:0000256" key="2">
    <source>
        <dbReference type="ARBA" id="ARBA00012438"/>
    </source>
</evidence>
<comment type="catalytic activity">
    <reaction evidence="1">
        <text>ATP + protein L-histidine = ADP + protein N-phospho-L-histidine.</text>
        <dbReference type="EC" id="2.7.13.3"/>
    </reaction>
</comment>
<evidence type="ECO:0000259" key="8">
    <source>
        <dbReference type="PROSITE" id="PS50113"/>
    </source>
</evidence>
<dbReference type="InterPro" id="IPR001610">
    <property type="entry name" value="PAC"/>
</dbReference>
<dbReference type="NCBIfam" id="TIGR00229">
    <property type="entry name" value="sensory_box"/>
    <property type="match status" value="3"/>
</dbReference>
<keyword evidence="5" id="KW-0418">Kinase</keyword>
<evidence type="ECO:0000259" key="7">
    <source>
        <dbReference type="PROSITE" id="PS50112"/>
    </source>
</evidence>
<dbReference type="SMART" id="SM00086">
    <property type="entry name" value="PAC"/>
    <property type="match status" value="3"/>
</dbReference>
<feature type="region of interest" description="Disordered" evidence="6">
    <location>
        <begin position="684"/>
        <end position="703"/>
    </location>
</feature>
<feature type="domain" description="PAC" evidence="8">
    <location>
        <begin position="445"/>
        <end position="496"/>
    </location>
</feature>
<dbReference type="Proteomes" id="UP000011546">
    <property type="component" value="Unassembled WGS sequence"/>
</dbReference>
<dbReference type="InterPro" id="IPR013655">
    <property type="entry name" value="PAS_fold_3"/>
</dbReference>
<dbReference type="PROSITE" id="PS50112">
    <property type="entry name" value="PAS"/>
    <property type="match status" value="2"/>
</dbReference>
<organism evidence="9 10">
    <name type="scientific">Halorubrum kocurii JCM 14978</name>
    <dbReference type="NCBI Taxonomy" id="1230456"/>
    <lineage>
        <taxon>Archaea</taxon>
        <taxon>Methanobacteriati</taxon>
        <taxon>Methanobacteriota</taxon>
        <taxon>Stenosarchaea group</taxon>
        <taxon>Halobacteria</taxon>
        <taxon>Halobacteriales</taxon>
        <taxon>Haloferacaceae</taxon>
        <taxon>Halorubrum</taxon>
    </lineage>
</organism>
<dbReference type="CDD" id="cd00130">
    <property type="entry name" value="PAS"/>
    <property type="match status" value="3"/>
</dbReference>
<evidence type="ECO:0000256" key="6">
    <source>
        <dbReference type="SAM" id="MobiDB-lite"/>
    </source>
</evidence>
<dbReference type="PROSITE" id="PS50113">
    <property type="entry name" value="PAC"/>
    <property type="match status" value="3"/>
</dbReference>
<evidence type="ECO:0000313" key="10">
    <source>
        <dbReference type="Proteomes" id="UP000011546"/>
    </source>
</evidence>
<evidence type="ECO:0000256" key="1">
    <source>
        <dbReference type="ARBA" id="ARBA00000085"/>
    </source>
</evidence>
<keyword evidence="4" id="KW-0808">Transferase</keyword>
<dbReference type="OrthoDB" id="106630at2157"/>
<protein>
    <recommendedName>
        <fullName evidence="2">histidine kinase</fullName>
        <ecNumber evidence="2">2.7.13.3</ecNumber>
    </recommendedName>
</protein>
<dbReference type="STRING" id="1230456.C468_14318"/>
<dbReference type="InterPro" id="IPR035965">
    <property type="entry name" value="PAS-like_dom_sf"/>
</dbReference>
<dbReference type="Pfam" id="PF08447">
    <property type="entry name" value="PAS_3"/>
    <property type="match status" value="1"/>
</dbReference>
<proteinExistence type="predicted"/>
<dbReference type="Gene3D" id="3.30.450.20">
    <property type="entry name" value="PAS domain"/>
    <property type="match status" value="4"/>
</dbReference>
<dbReference type="SUPFAM" id="SSF55785">
    <property type="entry name" value="PYP-like sensor domain (PAS domain)"/>
    <property type="match status" value="4"/>
</dbReference>
<dbReference type="GO" id="GO:0004673">
    <property type="term" value="F:protein histidine kinase activity"/>
    <property type="evidence" value="ECO:0007669"/>
    <property type="project" value="UniProtKB-EC"/>
</dbReference>
<dbReference type="Pfam" id="PF08448">
    <property type="entry name" value="PAS_4"/>
    <property type="match status" value="1"/>
</dbReference>
<comment type="caution">
    <text evidence="9">The sequence shown here is derived from an EMBL/GenBank/DDBJ whole genome shotgun (WGS) entry which is preliminary data.</text>
</comment>
<dbReference type="EMBL" id="AOJH01000084">
    <property type="protein sequence ID" value="EMA59794.1"/>
    <property type="molecule type" value="Genomic_DNA"/>
</dbReference>
<dbReference type="Pfam" id="PF13426">
    <property type="entry name" value="PAS_9"/>
    <property type="match status" value="1"/>
</dbReference>
<feature type="domain" description="PAC" evidence="8">
    <location>
        <begin position="569"/>
        <end position="621"/>
    </location>
</feature>
<dbReference type="InterPro" id="IPR000014">
    <property type="entry name" value="PAS"/>
</dbReference>
<dbReference type="EC" id="2.7.13.3" evidence="2"/>
<evidence type="ECO:0000256" key="3">
    <source>
        <dbReference type="ARBA" id="ARBA00022553"/>
    </source>
</evidence>
<sequence length="703" mass="75418">MEPRTESVRTVVHVGHAGDRVREAAAKSTVVDGPDRVVTVDPAAIEDASPEPTDVGLIVCEPTPASGAETLVAIREACPGVPSLAVVADDAAIDDALAAGATDVLVRREGVDEPTLLARRMDTVATTPPRPPLAADANGRLLDAIDDAFYTLDTDGALMRWNDRFREIAGYDDDELEGKHALELFAGADRDRVGDAIETVLETGTATVEVELISKGGAATPIEFTGALVTDAEGTPRGIVGIGRDVTDRREREGQLLRLRQAVETVVDSAPLTLFEVEPDGTVSTVRGETLSRRLRGRVAPGDDVAEVFGDRPRVRRAVDAAFAGESSHDLVDLGDATLEAWLQPLLDETGAVSRVIGLTLDVTEREERAGMLDQIQANAGEVIWMTAPNKGAMDFVTDSYETVWGRSPGTLDEDATSFVEAVHPDDRERVEAALAEQCEDPDAYEETYRVVRPDGEVRWVHDRASGVYEDGELTRIVGIATDVTVRKRRERELRLKNRAVEAAPVGIAIHEATGAERPVTYANEAFEAITGYGPDSIAGESLSVLVGDATDGDRVRALERALEAGDHRSRTAVLHRADGTPFWGRIDVAPVVGASGDVTHAVAFVQDVTESKEHEQSIERHLSEFGEVLAEDLGVPLREAKEHLDAAVDDGPGEELRRATRSIETAISLVDDLATVHSFSVEPRHLSESMRESAPGAAAGNE</sequence>
<gene>
    <name evidence="9" type="ORF">C468_14318</name>
</gene>
<evidence type="ECO:0000256" key="5">
    <source>
        <dbReference type="ARBA" id="ARBA00022777"/>
    </source>
</evidence>
<dbReference type="SMART" id="SM00091">
    <property type="entry name" value="PAS"/>
    <property type="match status" value="3"/>
</dbReference>
<evidence type="ECO:0000313" key="9">
    <source>
        <dbReference type="EMBL" id="EMA59794.1"/>
    </source>
</evidence>
<feature type="domain" description="PAC" evidence="8">
    <location>
        <begin position="206"/>
        <end position="258"/>
    </location>
</feature>
<dbReference type="RefSeq" id="WP_008849530.1">
    <property type="nucleotide sequence ID" value="NZ_AOJH01000084.1"/>
</dbReference>
<dbReference type="PANTHER" id="PTHR43304:SF1">
    <property type="entry name" value="PAC DOMAIN-CONTAINING PROTEIN"/>
    <property type="match status" value="1"/>
</dbReference>
<name>M0NRE5_9EURY</name>
<dbReference type="InterPro" id="IPR013656">
    <property type="entry name" value="PAS_4"/>
</dbReference>
<dbReference type="AlphaFoldDB" id="M0NRE5"/>
<keyword evidence="3" id="KW-0597">Phosphoprotein</keyword>
<feature type="domain" description="PAS" evidence="7">
    <location>
        <begin position="140"/>
        <end position="204"/>
    </location>
</feature>
<dbReference type="PANTHER" id="PTHR43304">
    <property type="entry name" value="PHYTOCHROME-LIKE PROTEIN CPH1"/>
    <property type="match status" value="1"/>
</dbReference>
<reference evidence="9 10" key="1">
    <citation type="journal article" date="2014" name="PLoS Genet.">
        <title>Phylogenetically driven sequencing of extremely halophilic archaea reveals strategies for static and dynamic osmo-response.</title>
        <authorList>
            <person name="Becker E.A."/>
            <person name="Seitzer P.M."/>
            <person name="Tritt A."/>
            <person name="Larsen D."/>
            <person name="Krusor M."/>
            <person name="Yao A.I."/>
            <person name="Wu D."/>
            <person name="Madern D."/>
            <person name="Eisen J.A."/>
            <person name="Darling A.E."/>
            <person name="Facciotti M.T."/>
        </authorList>
    </citation>
    <scope>NUCLEOTIDE SEQUENCE [LARGE SCALE GENOMIC DNA]</scope>
    <source>
        <strain evidence="9 10">JCM 14978</strain>
    </source>
</reference>